<proteinExistence type="predicted"/>
<accession>A0A180G215</accession>
<feature type="region of interest" description="Disordered" evidence="1">
    <location>
        <begin position="211"/>
        <end position="235"/>
    </location>
</feature>
<dbReference type="EnsemblFungi" id="PTTG_30212-t43_1">
    <property type="protein sequence ID" value="PTTG_30212-t43_1-p1"/>
    <property type="gene ID" value="PTTG_30212"/>
</dbReference>
<dbReference type="VEuPathDB" id="FungiDB:PTTG_30212"/>
<sequence>MSNTGASTPSTTGITVPPEVWAQMAQLLASFGPSAPSASSAPIIPPAFLAPIVPPASLAPIIPPLAPIIPPTASIMPPLAPAQVPPIIPPLAQSEQSDESSSSDKDLTSPACETATTADLKMNENKATNKLKGQSSQIGVVTNVKDFNYTTGEPLDPPPCTQFISMDDLVRFCQNWAKQHGYAIFKARSNANKNVYIRLDSHQQKNYRQDLESRNPNGQHNHEALAAPSSHSAHKQLLPKQVEEIQKLSQSNLKPAQILLQLQTSDNKTYATNKTVSNTLQKIRREDLD</sequence>
<evidence type="ECO:0000313" key="4">
    <source>
        <dbReference type="Proteomes" id="UP000005240"/>
    </source>
</evidence>
<dbReference type="AlphaFoldDB" id="A0A180G215"/>
<dbReference type="EMBL" id="ADAS02002323">
    <property type="protein sequence ID" value="OAV85883.1"/>
    <property type="molecule type" value="Genomic_DNA"/>
</dbReference>
<dbReference type="OrthoDB" id="4900101at2759"/>
<evidence type="ECO:0000313" key="2">
    <source>
        <dbReference type="EMBL" id="OAV85883.1"/>
    </source>
</evidence>
<name>A0A180G215_PUCT1</name>
<reference evidence="2" key="1">
    <citation type="submission" date="2009-11" db="EMBL/GenBank/DDBJ databases">
        <authorList>
            <consortium name="The Broad Institute Genome Sequencing Platform"/>
            <person name="Ward D."/>
            <person name="Feldgarden M."/>
            <person name="Earl A."/>
            <person name="Young S.K."/>
            <person name="Zeng Q."/>
            <person name="Koehrsen M."/>
            <person name="Alvarado L."/>
            <person name="Berlin A."/>
            <person name="Bochicchio J."/>
            <person name="Borenstein D."/>
            <person name="Chapman S.B."/>
            <person name="Chen Z."/>
            <person name="Engels R."/>
            <person name="Freedman E."/>
            <person name="Gellesch M."/>
            <person name="Goldberg J."/>
            <person name="Griggs A."/>
            <person name="Gujja S."/>
            <person name="Heilman E."/>
            <person name="Heiman D."/>
            <person name="Hepburn T."/>
            <person name="Howarth C."/>
            <person name="Jen D."/>
            <person name="Larson L."/>
            <person name="Lewis B."/>
            <person name="Mehta T."/>
            <person name="Park D."/>
            <person name="Pearson M."/>
            <person name="Roberts A."/>
            <person name="Saif S."/>
            <person name="Shea T."/>
            <person name="Shenoy N."/>
            <person name="Sisk P."/>
            <person name="Stolte C."/>
            <person name="Sykes S."/>
            <person name="Thomson T."/>
            <person name="Walk T."/>
            <person name="White J."/>
            <person name="Yandava C."/>
            <person name="Izard J."/>
            <person name="Baranova O.V."/>
            <person name="Blanton J.M."/>
            <person name="Tanner A.C."/>
            <person name="Dewhirst F.E."/>
            <person name="Haas B."/>
            <person name="Nusbaum C."/>
            <person name="Birren B."/>
        </authorList>
    </citation>
    <scope>NUCLEOTIDE SEQUENCE [LARGE SCALE GENOMIC DNA]</scope>
    <source>
        <strain evidence="2">1-1 BBBD Race 1</strain>
    </source>
</reference>
<evidence type="ECO:0000313" key="3">
    <source>
        <dbReference type="EnsemblFungi" id="PTTG_30212-t43_1-p1"/>
    </source>
</evidence>
<organism evidence="2">
    <name type="scientific">Puccinia triticina (isolate 1-1 / race 1 (BBBD))</name>
    <name type="common">Brown leaf rust fungus</name>
    <dbReference type="NCBI Taxonomy" id="630390"/>
    <lineage>
        <taxon>Eukaryota</taxon>
        <taxon>Fungi</taxon>
        <taxon>Dikarya</taxon>
        <taxon>Basidiomycota</taxon>
        <taxon>Pucciniomycotina</taxon>
        <taxon>Pucciniomycetes</taxon>
        <taxon>Pucciniales</taxon>
        <taxon>Pucciniaceae</taxon>
        <taxon>Puccinia</taxon>
    </lineage>
</organism>
<reference evidence="2" key="2">
    <citation type="submission" date="2016-05" db="EMBL/GenBank/DDBJ databases">
        <title>Comparative analysis highlights variable genome content of wheat rusts and divergence of the mating loci.</title>
        <authorList>
            <person name="Cuomo C.A."/>
            <person name="Bakkeren G."/>
            <person name="Szabo L."/>
            <person name="Khalil H."/>
            <person name="Joly D."/>
            <person name="Goldberg J."/>
            <person name="Young S."/>
            <person name="Zeng Q."/>
            <person name="Fellers J."/>
        </authorList>
    </citation>
    <scope>NUCLEOTIDE SEQUENCE [LARGE SCALE GENOMIC DNA]</scope>
    <source>
        <strain evidence="2">1-1 BBBD Race 1</strain>
    </source>
</reference>
<protein>
    <submittedName>
        <fullName evidence="2 3">Uncharacterized protein</fullName>
    </submittedName>
</protein>
<reference evidence="3 4" key="3">
    <citation type="journal article" date="2017" name="G3 (Bethesda)">
        <title>Comparative analysis highlights variable genome content of wheat rusts and divergence of the mating loci.</title>
        <authorList>
            <person name="Cuomo C.A."/>
            <person name="Bakkeren G."/>
            <person name="Khalil H.B."/>
            <person name="Panwar V."/>
            <person name="Joly D."/>
            <person name="Linning R."/>
            <person name="Sakthikumar S."/>
            <person name="Song X."/>
            <person name="Adiconis X."/>
            <person name="Fan L."/>
            <person name="Goldberg J.M."/>
            <person name="Levin J.Z."/>
            <person name="Young S."/>
            <person name="Zeng Q."/>
            <person name="Anikster Y."/>
            <person name="Bruce M."/>
            <person name="Wang M."/>
            <person name="Yin C."/>
            <person name="McCallum B."/>
            <person name="Szabo L.J."/>
            <person name="Hulbert S."/>
            <person name="Chen X."/>
            <person name="Fellers J.P."/>
        </authorList>
    </citation>
    <scope>NUCLEOTIDE SEQUENCE</scope>
    <source>
        <strain evidence="4">Isolate 1-1 / race 1 (BBBD)</strain>
        <strain evidence="3">isolate 1-1 / race 1 (BBBD)</strain>
    </source>
</reference>
<evidence type="ECO:0000256" key="1">
    <source>
        <dbReference type="SAM" id="MobiDB-lite"/>
    </source>
</evidence>
<dbReference type="Proteomes" id="UP000005240">
    <property type="component" value="Unassembled WGS sequence"/>
</dbReference>
<gene>
    <name evidence="2" type="ORF">PTTG_30212</name>
</gene>
<feature type="non-terminal residue" evidence="2">
    <location>
        <position position="289"/>
    </location>
</feature>
<keyword evidence="4" id="KW-1185">Reference proteome</keyword>
<feature type="region of interest" description="Disordered" evidence="1">
    <location>
        <begin position="86"/>
        <end position="110"/>
    </location>
</feature>
<reference evidence="3" key="4">
    <citation type="submission" date="2025-05" db="UniProtKB">
        <authorList>
            <consortium name="EnsemblFungi"/>
        </authorList>
    </citation>
    <scope>IDENTIFICATION</scope>
    <source>
        <strain evidence="3">isolate 1-1 / race 1 (BBBD)</strain>
    </source>
</reference>